<proteinExistence type="predicted"/>
<dbReference type="Proteomes" id="UP001164693">
    <property type="component" value="Chromosome"/>
</dbReference>
<name>A0ABY7JWW0_9ACTN</name>
<reference evidence="1" key="1">
    <citation type="submission" date="2022-05" db="EMBL/GenBank/DDBJ databases">
        <title>Jatrophihabitans sp. SB3-54 whole genome sequence.</title>
        <authorList>
            <person name="Suh M.K."/>
            <person name="Eom M.K."/>
            <person name="Kim J.S."/>
            <person name="Kim H.S."/>
            <person name="Do H.E."/>
            <person name="Shin Y.K."/>
            <person name="Lee J.-S."/>
        </authorList>
    </citation>
    <scope>NUCLEOTIDE SEQUENCE</scope>
    <source>
        <strain evidence="1">SB3-54</strain>
    </source>
</reference>
<dbReference type="EMBL" id="CP097463">
    <property type="protein sequence ID" value="WAX56128.1"/>
    <property type="molecule type" value="Genomic_DNA"/>
</dbReference>
<protein>
    <submittedName>
        <fullName evidence="1">Uncharacterized protein</fullName>
    </submittedName>
</protein>
<keyword evidence="2" id="KW-1185">Reference proteome</keyword>
<accession>A0ABY7JWW0</accession>
<sequence length="255" mass="27770">MPPKFSVTMTPVDNFGGRSHVRFGVGEQIELDVKETPPVKPATAVEWVVKSGPAKLKAGKLTGSALVTCGNKGGPVVLALLDKKDPKTVYATKRFEVVAPSGVTFLHQEYAVKRGLGFKGYSQIEPFDVSFKWVETREGAAPYEGKGYFAQAEVSLAELADDYAVIHPVKGAWTPNYGGAKKNRENSVDNVMTSVGKNWSAGTFTWNIPWLYRVKGMPGDFRFTTAVHKAVIKENGQMTLSKFNVKLTGQLPPSS</sequence>
<evidence type="ECO:0000313" key="2">
    <source>
        <dbReference type="Proteomes" id="UP001164693"/>
    </source>
</evidence>
<gene>
    <name evidence="1" type="ORF">M6B22_16520</name>
</gene>
<evidence type="ECO:0000313" key="1">
    <source>
        <dbReference type="EMBL" id="WAX56128.1"/>
    </source>
</evidence>
<organism evidence="1 2">
    <name type="scientific">Jatrophihabitans cynanchi</name>
    <dbReference type="NCBI Taxonomy" id="2944128"/>
    <lineage>
        <taxon>Bacteria</taxon>
        <taxon>Bacillati</taxon>
        <taxon>Actinomycetota</taxon>
        <taxon>Actinomycetes</taxon>
        <taxon>Jatrophihabitantales</taxon>
        <taxon>Jatrophihabitantaceae</taxon>
        <taxon>Jatrophihabitans</taxon>
    </lineage>
</organism>
<dbReference type="RefSeq" id="WP_269442657.1">
    <property type="nucleotide sequence ID" value="NZ_CP097463.1"/>
</dbReference>